<organism evidence="1 2">
    <name type="scientific">Clavispora lusitaniae (strain ATCC 42720)</name>
    <name type="common">Yeast</name>
    <name type="synonym">Candida lusitaniae</name>
    <dbReference type="NCBI Taxonomy" id="306902"/>
    <lineage>
        <taxon>Eukaryota</taxon>
        <taxon>Fungi</taxon>
        <taxon>Dikarya</taxon>
        <taxon>Ascomycota</taxon>
        <taxon>Saccharomycotina</taxon>
        <taxon>Pichiomycetes</taxon>
        <taxon>Metschnikowiaceae</taxon>
        <taxon>Clavispora</taxon>
    </lineage>
</organism>
<dbReference type="Proteomes" id="UP000007703">
    <property type="component" value="Unassembled WGS sequence"/>
</dbReference>
<dbReference type="VEuPathDB" id="FungiDB:CLUG_03016"/>
<dbReference type="OrthoDB" id="10506533at2759"/>
<dbReference type="EMBL" id="CH408078">
    <property type="protein sequence ID" value="EEQ38890.1"/>
    <property type="molecule type" value="Genomic_DNA"/>
</dbReference>
<dbReference type="HOGENOM" id="CLU_1602513_0_0_1"/>
<name>C4Y3A3_CLAL4</name>
<dbReference type="AlphaFoldDB" id="C4Y3A3"/>
<gene>
    <name evidence="1" type="ORF">CLUG_03016</name>
</gene>
<dbReference type="InParanoid" id="C4Y3A3"/>
<evidence type="ECO:0000313" key="1">
    <source>
        <dbReference type="EMBL" id="EEQ38890.1"/>
    </source>
</evidence>
<evidence type="ECO:0000313" key="2">
    <source>
        <dbReference type="Proteomes" id="UP000007703"/>
    </source>
</evidence>
<protein>
    <submittedName>
        <fullName evidence="1">Uncharacterized protein</fullName>
    </submittedName>
</protein>
<sequence>MIGTRLFQWNESGRSVTGSTVSDRSVSDGELTQVVANHLWLDLNGVENLTVVDTNQRTNHFWNNNHVSQVGLDNSRLLVSWSSQLSSSQLGNQTHWLGAQTSGESSSDSSTTELGEFFSLQLQQFLEVNTLEGESLESSLSLVSSLSHGCIWFVLVKNIQSSFFLW</sequence>
<reference evidence="1 2" key="1">
    <citation type="journal article" date="2009" name="Nature">
        <title>Evolution of pathogenicity and sexual reproduction in eight Candida genomes.</title>
        <authorList>
            <person name="Butler G."/>
            <person name="Rasmussen M.D."/>
            <person name="Lin M.F."/>
            <person name="Santos M.A."/>
            <person name="Sakthikumar S."/>
            <person name="Munro C.A."/>
            <person name="Rheinbay E."/>
            <person name="Grabherr M."/>
            <person name="Forche A."/>
            <person name="Reedy J.L."/>
            <person name="Agrafioti I."/>
            <person name="Arnaud M.B."/>
            <person name="Bates S."/>
            <person name="Brown A.J."/>
            <person name="Brunke S."/>
            <person name="Costanzo M.C."/>
            <person name="Fitzpatrick D.A."/>
            <person name="de Groot P.W."/>
            <person name="Harris D."/>
            <person name="Hoyer L.L."/>
            <person name="Hube B."/>
            <person name="Klis F.M."/>
            <person name="Kodira C."/>
            <person name="Lennard N."/>
            <person name="Logue M.E."/>
            <person name="Martin R."/>
            <person name="Neiman A.M."/>
            <person name="Nikolaou E."/>
            <person name="Quail M.A."/>
            <person name="Quinn J."/>
            <person name="Santos M.C."/>
            <person name="Schmitzberger F.F."/>
            <person name="Sherlock G."/>
            <person name="Shah P."/>
            <person name="Silverstein K.A."/>
            <person name="Skrzypek M.S."/>
            <person name="Soll D."/>
            <person name="Staggs R."/>
            <person name="Stansfield I."/>
            <person name="Stumpf M.P."/>
            <person name="Sudbery P.E."/>
            <person name="Srikantha T."/>
            <person name="Zeng Q."/>
            <person name="Berman J."/>
            <person name="Berriman M."/>
            <person name="Heitman J."/>
            <person name="Gow N.A."/>
            <person name="Lorenz M.C."/>
            <person name="Birren B.W."/>
            <person name="Kellis M."/>
            <person name="Cuomo C.A."/>
        </authorList>
    </citation>
    <scope>NUCLEOTIDE SEQUENCE [LARGE SCALE GENOMIC DNA]</scope>
    <source>
        <strain evidence="1 2">ATCC 42720</strain>
    </source>
</reference>
<accession>C4Y3A3</accession>
<proteinExistence type="predicted"/>
<dbReference type="KEGG" id="clu:CLUG_03016"/>